<dbReference type="EMBL" id="JAOYFB010000039">
    <property type="protein sequence ID" value="KAK4028877.1"/>
    <property type="molecule type" value="Genomic_DNA"/>
</dbReference>
<accession>A0ABR0AVA7</accession>
<organism evidence="2 3">
    <name type="scientific">Daphnia magna</name>
    <dbReference type="NCBI Taxonomy" id="35525"/>
    <lineage>
        <taxon>Eukaryota</taxon>
        <taxon>Metazoa</taxon>
        <taxon>Ecdysozoa</taxon>
        <taxon>Arthropoda</taxon>
        <taxon>Crustacea</taxon>
        <taxon>Branchiopoda</taxon>
        <taxon>Diplostraca</taxon>
        <taxon>Cladocera</taxon>
        <taxon>Anomopoda</taxon>
        <taxon>Daphniidae</taxon>
        <taxon>Daphnia</taxon>
    </lineage>
</organism>
<sequence length="203" mass="22404">MPEIQFKETVTSVAAENKSATKDPRALKIFDPLGLIALVMLVGKLIMQPMVGWNRVGLAHSDRDAARCLRVNEVVLQSLLGDVEEDKPTATYLPKRPQPTITSASRTVKRSGRNFTYPSLIDHFTGEADSQGESVETARDSDSDSETEVVLRAAASPVVPVGGQQLIVPSRHIKQPQKQAMEAIRKFISSVIFRKRSEEDVHQ</sequence>
<evidence type="ECO:0000256" key="1">
    <source>
        <dbReference type="SAM" id="MobiDB-lite"/>
    </source>
</evidence>
<evidence type="ECO:0000313" key="2">
    <source>
        <dbReference type="EMBL" id="KAK4028877.1"/>
    </source>
</evidence>
<feature type="region of interest" description="Disordered" evidence="1">
    <location>
        <begin position="125"/>
        <end position="145"/>
    </location>
</feature>
<dbReference type="Proteomes" id="UP001234178">
    <property type="component" value="Unassembled WGS sequence"/>
</dbReference>
<protein>
    <submittedName>
        <fullName evidence="2">Uncharacterized protein</fullName>
    </submittedName>
</protein>
<name>A0ABR0AVA7_9CRUS</name>
<comment type="caution">
    <text evidence="2">The sequence shown here is derived from an EMBL/GenBank/DDBJ whole genome shotgun (WGS) entry which is preliminary data.</text>
</comment>
<gene>
    <name evidence="2" type="ORF">OUZ56_021896</name>
</gene>
<reference evidence="2 3" key="1">
    <citation type="journal article" date="2023" name="Nucleic Acids Res.">
        <title>The hologenome of Daphnia magna reveals possible DNA methylation and microbiome-mediated evolution of the host genome.</title>
        <authorList>
            <person name="Chaturvedi A."/>
            <person name="Li X."/>
            <person name="Dhandapani V."/>
            <person name="Marshall H."/>
            <person name="Kissane S."/>
            <person name="Cuenca-Cambronero M."/>
            <person name="Asole G."/>
            <person name="Calvet F."/>
            <person name="Ruiz-Romero M."/>
            <person name="Marangio P."/>
            <person name="Guigo R."/>
            <person name="Rago D."/>
            <person name="Mirbahai L."/>
            <person name="Eastwood N."/>
            <person name="Colbourne J.K."/>
            <person name="Zhou J."/>
            <person name="Mallon E."/>
            <person name="Orsini L."/>
        </authorList>
    </citation>
    <scope>NUCLEOTIDE SEQUENCE [LARGE SCALE GENOMIC DNA]</scope>
    <source>
        <strain evidence="2">LRV0_1</strain>
    </source>
</reference>
<keyword evidence="3" id="KW-1185">Reference proteome</keyword>
<evidence type="ECO:0000313" key="3">
    <source>
        <dbReference type="Proteomes" id="UP001234178"/>
    </source>
</evidence>
<proteinExistence type="predicted"/>